<evidence type="ECO:0000313" key="3">
    <source>
        <dbReference type="Proteomes" id="UP001567538"/>
    </source>
</evidence>
<proteinExistence type="predicted"/>
<comment type="caution">
    <text evidence="2">The sequence shown here is derived from an EMBL/GenBank/DDBJ whole genome shotgun (WGS) entry which is preliminary data.</text>
</comment>
<dbReference type="EMBL" id="JBEAFC010000011">
    <property type="protein sequence ID" value="KAL1536558.1"/>
    <property type="molecule type" value="Genomic_DNA"/>
</dbReference>
<dbReference type="AlphaFoldDB" id="A0ABD1G045"/>
<feature type="region of interest" description="Disordered" evidence="1">
    <location>
        <begin position="603"/>
        <end position="647"/>
    </location>
</feature>
<organism evidence="2 3">
    <name type="scientific">Salvia divinorum</name>
    <name type="common">Maria pastora</name>
    <name type="synonym">Diviner's sage</name>
    <dbReference type="NCBI Taxonomy" id="28513"/>
    <lineage>
        <taxon>Eukaryota</taxon>
        <taxon>Viridiplantae</taxon>
        <taxon>Streptophyta</taxon>
        <taxon>Embryophyta</taxon>
        <taxon>Tracheophyta</taxon>
        <taxon>Spermatophyta</taxon>
        <taxon>Magnoliopsida</taxon>
        <taxon>eudicotyledons</taxon>
        <taxon>Gunneridae</taxon>
        <taxon>Pentapetalae</taxon>
        <taxon>asterids</taxon>
        <taxon>lamiids</taxon>
        <taxon>Lamiales</taxon>
        <taxon>Lamiaceae</taxon>
        <taxon>Nepetoideae</taxon>
        <taxon>Mentheae</taxon>
        <taxon>Salviinae</taxon>
        <taxon>Salvia</taxon>
        <taxon>Salvia subgen. Calosphace</taxon>
    </lineage>
</organism>
<feature type="compositionally biased region" description="Basic and acidic residues" evidence="1">
    <location>
        <begin position="204"/>
        <end position="217"/>
    </location>
</feature>
<evidence type="ECO:0000313" key="2">
    <source>
        <dbReference type="EMBL" id="KAL1536558.1"/>
    </source>
</evidence>
<feature type="compositionally biased region" description="Basic and acidic residues" evidence="1">
    <location>
        <begin position="139"/>
        <end position="177"/>
    </location>
</feature>
<gene>
    <name evidence="2" type="ORF">AAHA92_29190</name>
</gene>
<protein>
    <submittedName>
        <fullName evidence="2">Uncharacterized protein</fullName>
    </submittedName>
</protein>
<dbReference type="Proteomes" id="UP001567538">
    <property type="component" value="Unassembled WGS sequence"/>
</dbReference>
<evidence type="ECO:0000256" key="1">
    <source>
        <dbReference type="SAM" id="MobiDB-lite"/>
    </source>
</evidence>
<feature type="compositionally biased region" description="Basic residues" evidence="1">
    <location>
        <begin position="634"/>
        <end position="647"/>
    </location>
</feature>
<reference evidence="2 3" key="1">
    <citation type="submission" date="2024-06" db="EMBL/GenBank/DDBJ databases">
        <title>A chromosome level genome sequence of Diviner's sage (Salvia divinorum).</title>
        <authorList>
            <person name="Ford S.A."/>
            <person name="Ro D.-K."/>
            <person name="Ness R.W."/>
            <person name="Phillips M.A."/>
        </authorList>
    </citation>
    <scope>NUCLEOTIDE SEQUENCE [LARGE SCALE GENOMIC DNA]</scope>
    <source>
        <strain evidence="2">SAF-2024a</strain>
        <tissue evidence="2">Leaf</tissue>
    </source>
</reference>
<sequence>MASQSNLESTQDAPPTVAIPVNFLEELFKQIRPDLIVGEALAFLSQAPATEPQQSQETTPSAAQQILEGAAGEVTGEVETTPTEAVAEGLEIIASIEAEQVLTVEKPIRMTSSELMEVPAGSAEKEAGLTLAEKEMLAEQASMERELARNEAEKDASPGVEPSREEMERRAEGERDVIPVIRRPRSGRGTRPRKPTPIQTDGTSQKDEQTPHLEEVLSRGPGANKEAKGSRQGKKRKGKLPAEPESKRERMLRDENTDEEMEAEKGAEGEENLTVPSYKKFLVNLDSDMLQRMTTFEDEAEATLLEYISGIGFDWLLGTEAPDVPEILAQEFFTTFLFKNTFDLQKKSISFRIFGTEMRMNLTEWSVRLGLFTEEQAEAGEWVDREIGKPKANRSFDPHAVYLGYNLLGKANLTAPVTMVELYFMWCMKEQKKVHLDCWLAHACHAIAIHPNLQLHTCHILGELVRRNFQITLSEGLPQLPKCPAPEDLNLNLLMRLKFLRVVDRETRFYTIGQPITIPSSTLALQYREENTREVSEALTQRNEWRNRMEAMVATLVENSTVTRKAIEEQKQLIEAQNAQLAKVVGSLEKSVSLPIYRLPLQQRQRQEQTSMVPYEQRRQGERSSSSSRETSRRERRRTPPPPPKRK</sequence>
<feature type="region of interest" description="Disordered" evidence="1">
    <location>
        <begin position="139"/>
        <end position="270"/>
    </location>
</feature>
<name>A0ABD1G045_SALDI</name>
<feature type="compositionally biased region" description="Basic and acidic residues" evidence="1">
    <location>
        <begin position="240"/>
        <end position="255"/>
    </location>
</feature>
<accession>A0ABD1G045</accession>
<keyword evidence="3" id="KW-1185">Reference proteome</keyword>
<feature type="compositionally biased region" description="Basic residues" evidence="1">
    <location>
        <begin position="182"/>
        <end position="194"/>
    </location>
</feature>